<organism evidence="2 3">
    <name type="scientific">Polytolypa hystricis (strain UAMH7299)</name>
    <dbReference type="NCBI Taxonomy" id="1447883"/>
    <lineage>
        <taxon>Eukaryota</taxon>
        <taxon>Fungi</taxon>
        <taxon>Dikarya</taxon>
        <taxon>Ascomycota</taxon>
        <taxon>Pezizomycotina</taxon>
        <taxon>Eurotiomycetes</taxon>
        <taxon>Eurotiomycetidae</taxon>
        <taxon>Onygenales</taxon>
        <taxon>Onygenales incertae sedis</taxon>
        <taxon>Polytolypa</taxon>
    </lineage>
</organism>
<evidence type="ECO:0000313" key="3">
    <source>
        <dbReference type="Proteomes" id="UP000224634"/>
    </source>
</evidence>
<evidence type="ECO:0000313" key="2">
    <source>
        <dbReference type="EMBL" id="PGH26472.1"/>
    </source>
</evidence>
<dbReference type="Proteomes" id="UP000224634">
    <property type="component" value="Unassembled WGS sequence"/>
</dbReference>
<reference evidence="2 3" key="1">
    <citation type="submission" date="2017-10" db="EMBL/GenBank/DDBJ databases">
        <title>Comparative genomics in systemic dimorphic fungi from Ajellomycetaceae.</title>
        <authorList>
            <person name="Munoz J.F."/>
            <person name="Mcewen J.G."/>
            <person name="Clay O.K."/>
            <person name="Cuomo C.A."/>
        </authorList>
    </citation>
    <scope>NUCLEOTIDE SEQUENCE [LARGE SCALE GENOMIC DNA]</scope>
    <source>
        <strain evidence="2 3">UAMH7299</strain>
    </source>
</reference>
<keyword evidence="3" id="KW-1185">Reference proteome</keyword>
<dbReference type="STRING" id="1447883.A0A2B7Z073"/>
<name>A0A2B7Z073_POLH7</name>
<dbReference type="EMBL" id="PDNA01000016">
    <property type="protein sequence ID" value="PGH26472.1"/>
    <property type="molecule type" value="Genomic_DNA"/>
</dbReference>
<feature type="region of interest" description="Disordered" evidence="1">
    <location>
        <begin position="50"/>
        <end position="71"/>
    </location>
</feature>
<proteinExistence type="predicted"/>
<dbReference type="OrthoDB" id="2831558at2759"/>
<comment type="caution">
    <text evidence="2">The sequence shown here is derived from an EMBL/GenBank/DDBJ whole genome shotgun (WGS) entry which is preliminary data.</text>
</comment>
<dbReference type="AlphaFoldDB" id="A0A2B7Z073"/>
<protein>
    <submittedName>
        <fullName evidence="2">Uncharacterized protein</fullName>
    </submittedName>
</protein>
<accession>A0A2B7Z073</accession>
<evidence type="ECO:0000256" key="1">
    <source>
        <dbReference type="SAM" id="MobiDB-lite"/>
    </source>
</evidence>
<gene>
    <name evidence="2" type="ORF">AJ80_01785</name>
</gene>
<sequence>MLSMSRSKRVLETTYVDEDGRTVNDCRFTVGPAVGREWVDDGRREVHCDRGPSYDGLDVEGEDSLEPPILPDTTNLRAEEKAIVVKQFYDTYDMVAWRMIIKSKTPFSENEVAEIEADVEAADLGIKIMNTIRERLCADLWPEKGLIEPENYEVVMAGLGGMKTELISTVVKSEEEKKIFERFWPFDCWRNVLF</sequence>